<organism evidence="1">
    <name type="scientific">Zea mays</name>
    <name type="common">Maize</name>
    <dbReference type="NCBI Taxonomy" id="4577"/>
    <lineage>
        <taxon>Eukaryota</taxon>
        <taxon>Viridiplantae</taxon>
        <taxon>Streptophyta</taxon>
        <taxon>Embryophyta</taxon>
        <taxon>Tracheophyta</taxon>
        <taxon>Spermatophyta</taxon>
        <taxon>Magnoliopsida</taxon>
        <taxon>Liliopsida</taxon>
        <taxon>Poales</taxon>
        <taxon>Poaceae</taxon>
        <taxon>PACMAD clade</taxon>
        <taxon>Panicoideae</taxon>
        <taxon>Andropogonodae</taxon>
        <taxon>Andropogoneae</taxon>
        <taxon>Tripsacinae</taxon>
        <taxon>Zea</taxon>
    </lineage>
</organism>
<accession>A0A317YAP1</accession>
<reference evidence="1" key="1">
    <citation type="journal article" date="2018" name="Nat. Genet.">
        <title>Extensive intraspecific gene order and gene structural variations between Mo17 and other maize genomes.</title>
        <authorList>
            <person name="Sun S."/>
            <person name="Zhou Y."/>
            <person name="Chen J."/>
            <person name="Shi J."/>
            <person name="Zhao H."/>
            <person name="Zhao H."/>
            <person name="Song W."/>
            <person name="Zhang M."/>
            <person name="Cui Y."/>
            <person name="Dong X."/>
            <person name="Liu H."/>
            <person name="Ma X."/>
            <person name="Jiao Y."/>
            <person name="Wang B."/>
            <person name="Wei X."/>
            <person name="Stein J.C."/>
            <person name="Glaubitz J.C."/>
            <person name="Lu F."/>
            <person name="Yu G."/>
            <person name="Liang C."/>
            <person name="Fengler K."/>
            <person name="Li B."/>
            <person name="Rafalski A."/>
            <person name="Schnable P.S."/>
            <person name="Ware D.H."/>
            <person name="Buckler E.S."/>
            <person name="Lai J."/>
        </authorList>
    </citation>
    <scope>NUCLEOTIDE SEQUENCE [LARGE SCALE GENOMIC DNA]</scope>
    <source>
        <tissue evidence="1">Seedling</tissue>
    </source>
</reference>
<comment type="caution">
    <text evidence="1">The sequence shown here is derived from an EMBL/GenBank/DDBJ whole genome shotgun (WGS) entry which is preliminary data.</text>
</comment>
<evidence type="ECO:0000313" key="1">
    <source>
        <dbReference type="EMBL" id="PWZ55748.1"/>
    </source>
</evidence>
<dbReference type="EMBL" id="NCVQ01000001">
    <property type="protein sequence ID" value="PWZ55748.1"/>
    <property type="molecule type" value="Genomic_DNA"/>
</dbReference>
<proteinExistence type="predicted"/>
<sequence length="25" mass="2932">MYDTNLDTYTKKVKRILIWDGGSTL</sequence>
<name>A0A317YAP1_MAIZE</name>
<dbReference type="AlphaFoldDB" id="A0A317YAP1"/>
<protein>
    <submittedName>
        <fullName evidence="1">Uncharacterized protein</fullName>
    </submittedName>
</protein>
<dbReference type="Proteomes" id="UP000251960">
    <property type="component" value="Chromosome 1"/>
</dbReference>
<gene>
    <name evidence="1" type="ORF">Zm00014a_007604</name>
</gene>